<dbReference type="AlphaFoldDB" id="A0AAV5JJF2"/>
<evidence type="ECO:0000313" key="1">
    <source>
        <dbReference type="EMBL" id="GKV11519.1"/>
    </source>
</evidence>
<name>A0AAV5JJF2_9ROSI</name>
<gene>
    <name evidence="1" type="ORF">SLEP1_g22772</name>
</gene>
<accession>A0AAV5JJF2</accession>
<organism evidence="1 2">
    <name type="scientific">Rubroshorea leprosula</name>
    <dbReference type="NCBI Taxonomy" id="152421"/>
    <lineage>
        <taxon>Eukaryota</taxon>
        <taxon>Viridiplantae</taxon>
        <taxon>Streptophyta</taxon>
        <taxon>Embryophyta</taxon>
        <taxon>Tracheophyta</taxon>
        <taxon>Spermatophyta</taxon>
        <taxon>Magnoliopsida</taxon>
        <taxon>eudicotyledons</taxon>
        <taxon>Gunneridae</taxon>
        <taxon>Pentapetalae</taxon>
        <taxon>rosids</taxon>
        <taxon>malvids</taxon>
        <taxon>Malvales</taxon>
        <taxon>Dipterocarpaceae</taxon>
        <taxon>Rubroshorea</taxon>
    </lineage>
</organism>
<reference evidence="1 2" key="1">
    <citation type="journal article" date="2021" name="Commun. Biol.">
        <title>The genome of Shorea leprosula (Dipterocarpaceae) highlights the ecological relevance of drought in aseasonal tropical rainforests.</title>
        <authorList>
            <person name="Ng K.K.S."/>
            <person name="Kobayashi M.J."/>
            <person name="Fawcett J.A."/>
            <person name="Hatakeyama M."/>
            <person name="Paape T."/>
            <person name="Ng C.H."/>
            <person name="Ang C.C."/>
            <person name="Tnah L.H."/>
            <person name="Lee C.T."/>
            <person name="Nishiyama T."/>
            <person name="Sese J."/>
            <person name="O'Brien M.J."/>
            <person name="Copetti D."/>
            <person name="Mohd Noor M.I."/>
            <person name="Ong R.C."/>
            <person name="Putra M."/>
            <person name="Sireger I.Z."/>
            <person name="Indrioko S."/>
            <person name="Kosugi Y."/>
            <person name="Izuno A."/>
            <person name="Isagi Y."/>
            <person name="Lee S.L."/>
            <person name="Shimizu K.K."/>
        </authorList>
    </citation>
    <scope>NUCLEOTIDE SEQUENCE [LARGE SCALE GENOMIC DNA]</scope>
    <source>
        <strain evidence="1">214</strain>
    </source>
</reference>
<evidence type="ECO:0000313" key="2">
    <source>
        <dbReference type="Proteomes" id="UP001054252"/>
    </source>
</evidence>
<sequence length="48" mass="5286">MCPGLQINDDGDVLRAMAATIGEQQLNSLYLNWPENSCAIKKVRFGFG</sequence>
<proteinExistence type="predicted"/>
<dbReference type="Proteomes" id="UP001054252">
    <property type="component" value="Unassembled WGS sequence"/>
</dbReference>
<dbReference type="EMBL" id="BPVZ01000034">
    <property type="protein sequence ID" value="GKV11519.1"/>
    <property type="molecule type" value="Genomic_DNA"/>
</dbReference>
<comment type="caution">
    <text evidence="1">The sequence shown here is derived from an EMBL/GenBank/DDBJ whole genome shotgun (WGS) entry which is preliminary data.</text>
</comment>
<keyword evidence="2" id="KW-1185">Reference proteome</keyword>
<protein>
    <submittedName>
        <fullName evidence="1">Uncharacterized protein</fullName>
    </submittedName>
</protein>